<dbReference type="InterPro" id="IPR001338">
    <property type="entry name" value="Class_I_Hydrophobin"/>
</dbReference>
<comment type="caution">
    <text evidence="3">The sequence shown here is derived from an EMBL/GenBank/DDBJ whole genome shotgun (WGS) entry which is preliminary data.</text>
</comment>
<organism evidence="3 4">
    <name type="scientific">Penicillium thymicola</name>
    <dbReference type="NCBI Taxonomy" id="293382"/>
    <lineage>
        <taxon>Eukaryota</taxon>
        <taxon>Fungi</taxon>
        <taxon>Dikarya</taxon>
        <taxon>Ascomycota</taxon>
        <taxon>Pezizomycotina</taxon>
        <taxon>Eurotiomycetes</taxon>
        <taxon>Eurotiomycetidae</taxon>
        <taxon>Eurotiales</taxon>
        <taxon>Aspergillaceae</taxon>
        <taxon>Penicillium</taxon>
    </lineage>
</organism>
<dbReference type="EMBL" id="LACB01000912">
    <property type="protein sequence ID" value="KAJ9481104.1"/>
    <property type="molecule type" value="Genomic_DNA"/>
</dbReference>
<feature type="signal peptide" evidence="2">
    <location>
        <begin position="1"/>
        <end position="18"/>
    </location>
</feature>
<reference evidence="3" key="1">
    <citation type="submission" date="2015-06" db="EMBL/GenBank/DDBJ databases">
        <authorList>
            <person name="Nguyen H."/>
        </authorList>
    </citation>
    <scope>NUCLEOTIDE SEQUENCE</scope>
    <source>
        <strain evidence="3">DAOM 180753</strain>
    </source>
</reference>
<keyword evidence="2" id="KW-0732">Signal</keyword>
<keyword evidence="4" id="KW-1185">Reference proteome</keyword>
<accession>A0AAI9T6A6</accession>
<name>A0AAI9T6A6_PENTH</name>
<dbReference type="GO" id="GO:0009277">
    <property type="term" value="C:fungal-type cell wall"/>
    <property type="evidence" value="ECO:0007669"/>
    <property type="project" value="InterPro"/>
</dbReference>
<gene>
    <name evidence="3" type="ORF">VN97_g12400</name>
</gene>
<dbReference type="SMART" id="SM00075">
    <property type="entry name" value="HYDRO"/>
    <property type="match status" value="1"/>
</dbReference>
<evidence type="ECO:0000256" key="2">
    <source>
        <dbReference type="SAM" id="SignalP"/>
    </source>
</evidence>
<evidence type="ECO:0000313" key="3">
    <source>
        <dbReference type="EMBL" id="KAJ9481104.1"/>
    </source>
</evidence>
<reference evidence="3" key="2">
    <citation type="journal article" date="2016" name="Fungal Biol.">
        <title>Ochratoxin A production by Penicillium thymicola.</title>
        <authorList>
            <person name="Nguyen H.D.T."/>
            <person name="McMullin D.R."/>
            <person name="Ponomareva E."/>
            <person name="Riley R."/>
            <person name="Pomraning K.R."/>
            <person name="Baker S.E."/>
            <person name="Seifert K.A."/>
        </authorList>
    </citation>
    <scope>NUCLEOTIDE SEQUENCE</scope>
    <source>
        <strain evidence="3">DAOM 180753</strain>
    </source>
</reference>
<dbReference type="GO" id="GO:0005199">
    <property type="term" value="F:structural constituent of cell wall"/>
    <property type="evidence" value="ECO:0007669"/>
    <property type="project" value="InterPro"/>
</dbReference>
<sequence>MKATTISTFLALAISVAAMQSPKANMATAEAQCTTGDLACCDSKETLSGDGILGNLLAKGALNGLLGNDDSACAKTSVLGDVNVLAESGDSDSGPVCKNIIACCPKGTGKVDNDLPMRSEQVQQLIMIEPASATKPDWEMVIVCIVCLQRSSYRNPSGSLSASLSLLPIFAFLVLTHSFNR</sequence>
<proteinExistence type="predicted"/>
<evidence type="ECO:0000256" key="1">
    <source>
        <dbReference type="ARBA" id="ARBA00023157"/>
    </source>
</evidence>
<feature type="chain" id="PRO_5042536092" description="Hydrophobin" evidence="2">
    <location>
        <begin position="19"/>
        <end position="181"/>
    </location>
</feature>
<keyword evidence="1" id="KW-1015">Disulfide bond</keyword>
<dbReference type="Proteomes" id="UP001227192">
    <property type="component" value="Unassembled WGS sequence"/>
</dbReference>
<protein>
    <recommendedName>
        <fullName evidence="5">Hydrophobin</fullName>
    </recommendedName>
</protein>
<evidence type="ECO:0000313" key="4">
    <source>
        <dbReference type="Proteomes" id="UP001227192"/>
    </source>
</evidence>
<evidence type="ECO:0008006" key="5">
    <source>
        <dbReference type="Google" id="ProtNLM"/>
    </source>
</evidence>
<dbReference type="AlphaFoldDB" id="A0AAI9T6A6"/>